<protein>
    <submittedName>
        <fullName evidence="3">Uncharacterized protein</fullName>
    </submittedName>
</protein>
<gene>
    <name evidence="1" type="ORF">UFOVP1306_14</name>
    <name evidence="2" type="ORF">UFOVP1422_16</name>
    <name evidence="3" type="ORF">UFOVP1519_50</name>
</gene>
<evidence type="ECO:0000313" key="2">
    <source>
        <dbReference type="EMBL" id="CAB4210242.1"/>
    </source>
</evidence>
<organism evidence="3">
    <name type="scientific">uncultured Caudovirales phage</name>
    <dbReference type="NCBI Taxonomy" id="2100421"/>
    <lineage>
        <taxon>Viruses</taxon>
        <taxon>Duplodnaviria</taxon>
        <taxon>Heunggongvirae</taxon>
        <taxon>Uroviricota</taxon>
        <taxon>Caudoviricetes</taxon>
        <taxon>Peduoviridae</taxon>
        <taxon>Maltschvirus</taxon>
        <taxon>Maltschvirus maltsch</taxon>
    </lineage>
</organism>
<name>A0A6J7XC56_9CAUD</name>
<dbReference type="EMBL" id="LR797265">
    <property type="protein sequence ID" value="CAB4197442.1"/>
    <property type="molecule type" value="Genomic_DNA"/>
</dbReference>
<dbReference type="EMBL" id="LR798370">
    <property type="protein sequence ID" value="CAB5227492.1"/>
    <property type="molecule type" value="Genomic_DNA"/>
</dbReference>
<accession>A0A6J7XC56</accession>
<evidence type="ECO:0000313" key="1">
    <source>
        <dbReference type="EMBL" id="CAB4197442.1"/>
    </source>
</evidence>
<dbReference type="EMBL" id="LR797368">
    <property type="protein sequence ID" value="CAB4210242.1"/>
    <property type="molecule type" value="Genomic_DNA"/>
</dbReference>
<reference evidence="3" key="1">
    <citation type="submission" date="2020-05" db="EMBL/GenBank/DDBJ databases">
        <authorList>
            <person name="Chiriac C."/>
            <person name="Salcher M."/>
            <person name="Ghai R."/>
            <person name="Kavagutti S V."/>
        </authorList>
    </citation>
    <scope>NUCLEOTIDE SEQUENCE</scope>
</reference>
<sequence length="89" mass="9449">MEPASKVEVIVGALAHISYPGGSEHRGTGSKRSFDATLFVDAGTDIQPQDQIVDTNTGVTWQVTWTRSRYGVGLDYCSAGLSRAEGSTS</sequence>
<proteinExistence type="predicted"/>
<evidence type="ECO:0000313" key="3">
    <source>
        <dbReference type="EMBL" id="CAB5227492.1"/>
    </source>
</evidence>